<accession>A0A6A0B486</accession>
<dbReference type="RefSeq" id="WP_267130152.1">
    <property type="nucleotide sequence ID" value="NZ_BLLH01000002.1"/>
</dbReference>
<sequence>MAMTQVRESIPLDMGVKMTKTDKILLQREIEKLIVLVNKERVS</sequence>
<dbReference type="Proteomes" id="UP000475928">
    <property type="component" value="Unassembled WGS sequence"/>
</dbReference>
<comment type="caution">
    <text evidence="1">The sequence shown here is derived from an EMBL/GenBank/DDBJ whole genome shotgun (WGS) entry which is preliminary data.</text>
</comment>
<reference evidence="1 2" key="1">
    <citation type="submission" date="2020-02" db="EMBL/GenBank/DDBJ databases">
        <title>Draft genome sequence of Lactococcus sp. Hs20B0-1.</title>
        <authorList>
            <person name="Noda S."/>
            <person name="Yuki M."/>
            <person name="Ohkuma M."/>
        </authorList>
    </citation>
    <scope>NUCLEOTIDE SEQUENCE [LARGE SCALE GENOMIC DNA]</scope>
    <source>
        <strain evidence="1 2">Hs20B0-1</strain>
    </source>
</reference>
<keyword evidence="2" id="KW-1185">Reference proteome</keyword>
<evidence type="ECO:0000313" key="1">
    <source>
        <dbReference type="EMBL" id="GFH40130.1"/>
    </source>
</evidence>
<proteinExistence type="predicted"/>
<dbReference type="AlphaFoldDB" id="A0A6A0B486"/>
<dbReference type="EMBL" id="BLLH01000002">
    <property type="protein sequence ID" value="GFH40130.1"/>
    <property type="molecule type" value="Genomic_DNA"/>
</dbReference>
<organism evidence="1 2">
    <name type="scientific">Pseudolactococcus insecticola</name>
    <dbReference type="NCBI Taxonomy" id="2709158"/>
    <lineage>
        <taxon>Bacteria</taxon>
        <taxon>Bacillati</taxon>
        <taxon>Bacillota</taxon>
        <taxon>Bacilli</taxon>
        <taxon>Lactobacillales</taxon>
        <taxon>Streptococcaceae</taxon>
        <taxon>Pseudolactococcus</taxon>
    </lineage>
</organism>
<evidence type="ECO:0000313" key="2">
    <source>
        <dbReference type="Proteomes" id="UP000475928"/>
    </source>
</evidence>
<protein>
    <submittedName>
        <fullName evidence="1">Uncharacterized protein</fullName>
    </submittedName>
</protein>
<gene>
    <name evidence="1" type="ORF">Hs20B_05280</name>
</gene>
<name>A0A6A0B486_9LACT</name>